<comment type="caution">
    <text evidence="1">The sequence shown here is derived from an EMBL/GenBank/DDBJ whole genome shotgun (WGS) entry which is preliminary data.</text>
</comment>
<proteinExistence type="predicted"/>
<organism evidence="1 4">
    <name type="scientific">Stenotrophomonas lactitubi</name>
    <dbReference type="NCBI Taxonomy" id="2045214"/>
    <lineage>
        <taxon>Bacteria</taxon>
        <taxon>Pseudomonadati</taxon>
        <taxon>Pseudomonadota</taxon>
        <taxon>Gammaproteobacteria</taxon>
        <taxon>Lysobacterales</taxon>
        <taxon>Lysobacteraceae</taxon>
        <taxon>Stenotrophomonas</taxon>
    </lineage>
</organism>
<keyword evidence="3" id="KW-1185">Reference proteome</keyword>
<dbReference type="Pfam" id="PF07030">
    <property type="entry name" value="Phage_Mu_Gp36"/>
    <property type="match status" value="1"/>
</dbReference>
<evidence type="ECO:0000313" key="2">
    <source>
        <dbReference type="EMBL" id="MBM9936539.1"/>
    </source>
</evidence>
<evidence type="ECO:0000313" key="3">
    <source>
        <dbReference type="Proteomes" id="UP000749453"/>
    </source>
</evidence>
<name>A0AAW4GJ75_9GAMM</name>
<evidence type="ECO:0000313" key="4">
    <source>
        <dbReference type="Proteomes" id="UP000784064"/>
    </source>
</evidence>
<dbReference type="EMBL" id="JAFFTA010000017">
    <property type="protein sequence ID" value="MBM9913981.1"/>
    <property type="molecule type" value="Genomic_DNA"/>
</dbReference>
<reference evidence="1" key="2">
    <citation type="submission" date="2021-01" db="EMBL/GenBank/DDBJ databases">
        <authorList>
            <person name="Yu Y."/>
        </authorList>
    </citation>
    <scope>NUCLEOTIDE SEQUENCE</scope>
    <source>
        <strain evidence="1">As-5</strain>
        <strain evidence="2">As-6</strain>
    </source>
</reference>
<dbReference type="Proteomes" id="UP000749453">
    <property type="component" value="Unassembled WGS sequence"/>
</dbReference>
<dbReference type="RefSeq" id="WP_205404932.1">
    <property type="nucleotide sequence ID" value="NZ_JAFFTA010000017.1"/>
</dbReference>
<accession>A0AAW4GJ75</accession>
<evidence type="ECO:0000313" key="1">
    <source>
        <dbReference type="EMBL" id="MBM9913981.1"/>
    </source>
</evidence>
<dbReference type="AlphaFoldDB" id="A0AAW4GJ75"/>
<dbReference type="Proteomes" id="UP000784064">
    <property type="component" value="Unassembled WGS sequence"/>
</dbReference>
<dbReference type="EMBL" id="JAFFTB010000001">
    <property type="protein sequence ID" value="MBM9936539.1"/>
    <property type="molecule type" value="Genomic_DNA"/>
</dbReference>
<protein>
    <submittedName>
        <fullName evidence="1">DUF1320 domain-containing protein</fullName>
    </submittedName>
</protein>
<dbReference type="InterPro" id="IPR009752">
    <property type="entry name" value="Phage_Mu_GpJ"/>
</dbReference>
<sequence>MSYITLTQLAEIPGALELAQVATAKDQRPVSAALMDATLRGGDRSAFDPAEVLRADACVARIQEAIAQAGALIDGYLAKRYQLPLAQMDTMLPTWARSIVRYQLHGDRMSDERTDPVVRDYRDAMNFLRLIAKGEFHLGGADPTTGPTGLGDFIIHPGNKVFGRDGRP</sequence>
<gene>
    <name evidence="1" type="ORF">JJW18_10890</name>
    <name evidence="2" type="ORF">JJW19_00140</name>
</gene>
<reference evidence="3" key="1">
    <citation type="submission" date="2021-01" db="EMBL/GenBank/DDBJ databases">
        <title>Stenotrophomonas maltophilia.</title>
        <authorList>
            <person name="Yu Y."/>
        </authorList>
    </citation>
    <scope>NUCLEOTIDE SEQUENCE [LARGE SCALE GENOMIC DNA]</scope>
    <source>
        <strain evidence="3">As-6</strain>
    </source>
</reference>